<sequence length="374" mass="42880">MPGFGLRDTYRKYGLFIPAIAGGCLLAVPYLAAAQDAIPPEQPSDNIDVIVTPQEDGTVHVDEMQQEACSVIIDNFDEYPSARNWDLHRMNKPENFQIENQIVRDGGQALAITVYGNDELDEQGHLKNELWEARQQRCNFGDEVWYSFSFKIDGTVWPAGSTRWVIGQWKEETGGSPFLAQRFDNGVFHITVQHNDIRKIVAQAKGSYQQDFQGFSRELQQLLSLDRQVFRSREDSSRTSDEFLGSGLTLDELKIAIETQDTSKFPFLTDPQTYSEYQGIQIELSEDPVLPNPTEDWVDMRYRVQGSREGHGLIEIWANGRFIARVTGFIGNDKFAGNTQYFKFGHYRDYDREDLQTTVYLDRFRRGPNRSDVD</sequence>
<accession>A0ABQ3DVD5</accession>
<dbReference type="Proteomes" id="UP000637980">
    <property type="component" value="Unassembled WGS sequence"/>
</dbReference>
<dbReference type="InterPro" id="IPR025975">
    <property type="entry name" value="Polysacc_lyase"/>
</dbReference>
<organism evidence="1 2">
    <name type="scientific">Pseudovibrio japonicus</name>
    <dbReference type="NCBI Taxonomy" id="366534"/>
    <lineage>
        <taxon>Bacteria</taxon>
        <taxon>Pseudomonadati</taxon>
        <taxon>Pseudomonadota</taxon>
        <taxon>Alphaproteobacteria</taxon>
        <taxon>Hyphomicrobiales</taxon>
        <taxon>Stappiaceae</taxon>
        <taxon>Pseudovibrio</taxon>
    </lineage>
</organism>
<keyword evidence="2" id="KW-1185">Reference proteome</keyword>
<evidence type="ECO:0008006" key="3">
    <source>
        <dbReference type="Google" id="ProtNLM"/>
    </source>
</evidence>
<gene>
    <name evidence="1" type="ORF">GCM10007094_01390</name>
</gene>
<dbReference type="Gene3D" id="2.60.120.200">
    <property type="match status" value="2"/>
</dbReference>
<dbReference type="PROSITE" id="PS51257">
    <property type="entry name" value="PROKAR_LIPOPROTEIN"/>
    <property type="match status" value="1"/>
</dbReference>
<dbReference type="RefSeq" id="WP_189434461.1">
    <property type="nucleotide sequence ID" value="NZ_BMXE01000001.1"/>
</dbReference>
<evidence type="ECO:0000313" key="2">
    <source>
        <dbReference type="Proteomes" id="UP000637980"/>
    </source>
</evidence>
<comment type="caution">
    <text evidence="1">The sequence shown here is derived from an EMBL/GenBank/DDBJ whole genome shotgun (WGS) entry which is preliminary data.</text>
</comment>
<reference evidence="2" key="1">
    <citation type="journal article" date="2019" name="Int. J. Syst. Evol. Microbiol.">
        <title>The Global Catalogue of Microorganisms (GCM) 10K type strain sequencing project: providing services to taxonomists for standard genome sequencing and annotation.</title>
        <authorList>
            <consortium name="The Broad Institute Genomics Platform"/>
            <consortium name="The Broad Institute Genome Sequencing Center for Infectious Disease"/>
            <person name="Wu L."/>
            <person name="Ma J."/>
        </authorList>
    </citation>
    <scope>NUCLEOTIDE SEQUENCE [LARGE SCALE GENOMIC DNA]</scope>
    <source>
        <strain evidence="2">KCTC 12861</strain>
    </source>
</reference>
<dbReference type="Pfam" id="PF14099">
    <property type="entry name" value="Polysacc_lyase"/>
    <property type="match status" value="1"/>
</dbReference>
<dbReference type="EMBL" id="BMXE01000001">
    <property type="protein sequence ID" value="GHB17593.1"/>
    <property type="molecule type" value="Genomic_DNA"/>
</dbReference>
<protein>
    <recommendedName>
        <fullName evidence="3">Polysaccharide lyase-like protein</fullName>
    </recommendedName>
</protein>
<proteinExistence type="predicted"/>
<name>A0ABQ3DVD5_9HYPH</name>
<evidence type="ECO:0000313" key="1">
    <source>
        <dbReference type="EMBL" id="GHB17593.1"/>
    </source>
</evidence>